<keyword evidence="10" id="KW-0594">Phospholipid biosynthesis</keyword>
<protein>
    <recommendedName>
        <fullName evidence="3">Glycerophosphocholine acyltransferase 1</fullName>
    </recommendedName>
</protein>
<evidence type="ECO:0000256" key="7">
    <source>
        <dbReference type="ARBA" id="ARBA00022989"/>
    </source>
</evidence>
<keyword evidence="12" id="KW-0012">Acyltransferase</keyword>
<dbReference type="PANTHER" id="PTHR31201:SF1">
    <property type="entry name" value="GLYCEROPHOSPHOCHOLINE ACYLTRANSFERASE 1"/>
    <property type="match status" value="1"/>
</dbReference>
<keyword evidence="4" id="KW-0444">Lipid biosynthesis</keyword>
<dbReference type="InterPro" id="IPR021261">
    <property type="entry name" value="GPCAT"/>
</dbReference>
<accession>A0A835SSB4</accession>
<dbReference type="AlphaFoldDB" id="A0A835SSB4"/>
<dbReference type="OrthoDB" id="550174at2759"/>
<keyword evidence="11" id="KW-1208">Phospholipid metabolism</keyword>
<keyword evidence="6 14" id="KW-0812">Transmembrane</keyword>
<name>A0A835SSB4_CHLIN</name>
<evidence type="ECO:0000256" key="6">
    <source>
        <dbReference type="ARBA" id="ARBA00022692"/>
    </source>
</evidence>
<proteinExistence type="inferred from homology"/>
<evidence type="ECO:0000256" key="14">
    <source>
        <dbReference type="SAM" id="Phobius"/>
    </source>
</evidence>
<evidence type="ECO:0000256" key="2">
    <source>
        <dbReference type="ARBA" id="ARBA00006675"/>
    </source>
</evidence>
<dbReference type="Proteomes" id="UP000650467">
    <property type="component" value="Unassembled WGS sequence"/>
</dbReference>
<keyword evidence="9 14" id="KW-0472">Membrane</keyword>
<evidence type="ECO:0000256" key="5">
    <source>
        <dbReference type="ARBA" id="ARBA00022679"/>
    </source>
</evidence>
<keyword evidence="8" id="KW-0443">Lipid metabolism</keyword>
<feature type="region of interest" description="Disordered" evidence="13">
    <location>
        <begin position="574"/>
        <end position="593"/>
    </location>
</feature>
<dbReference type="GO" id="GO:0006656">
    <property type="term" value="P:phosphatidylcholine biosynthetic process"/>
    <property type="evidence" value="ECO:0007669"/>
    <property type="project" value="TreeGrafter"/>
</dbReference>
<evidence type="ECO:0000256" key="3">
    <source>
        <dbReference type="ARBA" id="ARBA00019082"/>
    </source>
</evidence>
<feature type="transmembrane region" description="Helical" evidence="14">
    <location>
        <begin position="489"/>
        <end position="511"/>
    </location>
</feature>
<evidence type="ECO:0000313" key="15">
    <source>
        <dbReference type="EMBL" id="KAG2425765.1"/>
    </source>
</evidence>
<keyword evidence="7 14" id="KW-1133">Transmembrane helix</keyword>
<reference evidence="15" key="1">
    <citation type="journal article" date="2020" name="bioRxiv">
        <title>Comparative genomics of Chlamydomonas.</title>
        <authorList>
            <person name="Craig R.J."/>
            <person name="Hasan A.R."/>
            <person name="Ness R.W."/>
            <person name="Keightley P.D."/>
        </authorList>
    </citation>
    <scope>NUCLEOTIDE SEQUENCE</scope>
    <source>
        <strain evidence="15">SAG 7.73</strain>
    </source>
</reference>
<evidence type="ECO:0000256" key="11">
    <source>
        <dbReference type="ARBA" id="ARBA00023264"/>
    </source>
</evidence>
<feature type="transmembrane region" description="Helical" evidence="14">
    <location>
        <begin position="517"/>
        <end position="537"/>
    </location>
</feature>
<evidence type="ECO:0000256" key="10">
    <source>
        <dbReference type="ARBA" id="ARBA00023209"/>
    </source>
</evidence>
<feature type="transmembrane region" description="Helical" evidence="14">
    <location>
        <begin position="103"/>
        <end position="125"/>
    </location>
</feature>
<comment type="caution">
    <text evidence="15">The sequence shown here is derived from an EMBL/GenBank/DDBJ whole genome shotgun (WGS) entry which is preliminary data.</text>
</comment>
<feature type="transmembrane region" description="Helical" evidence="14">
    <location>
        <begin position="422"/>
        <end position="444"/>
    </location>
</feature>
<keyword evidence="16" id="KW-1185">Reference proteome</keyword>
<evidence type="ECO:0000256" key="1">
    <source>
        <dbReference type="ARBA" id="ARBA00004141"/>
    </source>
</evidence>
<evidence type="ECO:0000256" key="4">
    <source>
        <dbReference type="ARBA" id="ARBA00022516"/>
    </source>
</evidence>
<dbReference type="GO" id="GO:0016020">
    <property type="term" value="C:membrane"/>
    <property type="evidence" value="ECO:0007669"/>
    <property type="project" value="UniProtKB-SubCell"/>
</dbReference>
<feature type="region of interest" description="Disordered" evidence="13">
    <location>
        <begin position="1"/>
        <end position="33"/>
    </location>
</feature>
<comment type="subcellular location">
    <subcellularLocation>
        <location evidence="1">Membrane</location>
        <topology evidence="1">Multi-pass membrane protein</topology>
    </subcellularLocation>
</comment>
<organism evidence="15 16">
    <name type="scientific">Chlamydomonas incerta</name>
    <dbReference type="NCBI Taxonomy" id="51695"/>
    <lineage>
        <taxon>Eukaryota</taxon>
        <taxon>Viridiplantae</taxon>
        <taxon>Chlorophyta</taxon>
        <taxon>core chlorophytes</taxon>
        <taxon>Chlorophyceae</taxon>
        <taxon>CS clade</taxon>
        <taxon>Chlamydomonadales</taxon>
        <taxon>Chlamydomonadaceae</taxon>
        <taxon>Chlamydomonas</taxon>
    </lineage>
</organism>
<keyword evidence="5" id="KW-0808">Transferase</keyword>
<evidence type="ECO:0000256" key="13">
    <source>
        <dbReference type="SAM" id="MobiDB-lite"/>
    </source>
</evidence>
<evidence type="ECO:0000313" key="16">
    <source>
        <dbReference type="Proteomes" id="UP000650467"/>
    </source>
</evidence>
<dbReference type="Pfam" id="PF10998">
    <property type="entry name" value="DUF2838"/>
    <property type="match status" value="1"/>
</dbReference>
<evidence type="ECO:0000256" key="8">
    <source>
        <dbReference type="ARBA" id="ARBA00023098"/>
    </source>
</evidence>
<evidence type="ECO:0000256" key="9">
    <source>
        <dbReference type="ARBA" id="ARBA00023136"/>
    </source>
</evidence>
<comment type="similarity">
    <text evidence="2">Belongs to the GPC1 family.</text>
</comment>
<feature type="transmembrane region" description="Helical" evidence="14">
    <location>
        <begin position="58"/>
        <end position="91"/>
    </location>
</feature>
<dbReference type="PANTHER" id="PTHR31201">
    <property type="entry name" value="OS01G0585100 PROTEIN"/>
    <property type="match status" value="1"/>
</dbReference>
<sequence>MADSKSQDSGNRYDVHAHAGTASGTPTEPLKDSSPVDVVGTLNAIARQQGAHGASLRYFGGCLVLAGLVALLCFAPALVPLAFLGFVATCLPYRVWSFTRRKWVFFLVDYCYFANLAAAAFLVWAPTHAGWEAAVYASCEGPLAGALVAWQCAWVMGSPDHIITVLMHSLPGLALFAHRHLAHTRQPLQLAAALAAALTGPAATVPTVEAPGPGASSGMGRYTSEVTYQQQQEYGSGGGDGLGAAAAAAAAAAVGATAAGAGAHATAAGAGAGLLRRLVAAADVARGRVPCGAGAVRSWAGQATGAVAGVCNAAADSPVAYTTTAFSSASSAASASASRAVAAASSSAGAAAAAFSTSRAAAAAGAGAAAAAAGSAFEPAPTADAAASCSGGLAAAATVGAGAGPALCYAAPLPPAACPAPAWLWLAAAPLLFYLAWQLLYFVVVQVCYRRLILARGYDTSYRSLARRAQRSRSALNRVVRRGGVARRLILFGLLQFVFTLATLALAVVTYHSYGAAVAWQVVKFLLPMYLGAVHTCERAPTQELRAAAAQMAAAGLLAAPAAEALRAEAAGKQQRLEGQGQGQAAVKGPVGK</sequence>
<evidence type="ECO:0000256" key="12">
    <source>
        <dbReference type="ARBA" id="ARBA00023315"/>
    </source>
</evidence>
<dbReference type="EMBL" id="JAEHOC010000052">
    <property type="protein sequence ID" value="KAG2425765.1"/>
    <property type="molecule type" value="Genomic_DNA"/>
</dbReference>
<dbReference type="GO" id="GO:0016746">
    <property type="term" value="F:acyltransferase activity"/>
    <property type="evidence" value="ECO:0007669"/>
    <property type="project" value="UniProtKB-KW"/>
</dbReference>
<gene>
    <name evidence="15" type="ORF">HXX76_013391</name>
</gene>